<proteinExistence type="predicted"/>
<evidence type="ECO:0000256" key="2">
    <source>
        <dbReference type="SAM" id="SignalP"/>
    </source>
</evidence>
<organism evidence="3 4">
    <name type="scientific">Fictibacillus iocasae</name>
    <dbReference type="NCBI Taxonomy" id="2715437"/>
    <lineage>
        <taxon>Bacteria</taxon>
        <taxon>Bacillati</taxon>
        <taxon>Bacillota</taxon>
        <taxon>Bacilli</taxon>
        <taxon>Bacillales</taxon>
        <taxon>Fictibacillaceae</taxon>
        <taxon>Fictibacillus</taxon>
    </lineage>
</organism>
<accession>A0ABW2NHX4</accession>
<sequence>MFKSKKSTYVAAGMLSLGLIGAVPVLAATDHDNSKKDIRENAAEHFNKKRHHHSGHGYKLDPAIIKAKAKMLGISTSGKETEEISREVRETELKKRAKENNVTIDGKSFREISREIIQAELKKEAQKLGVSIDDKNFRQLAEDVRTATMKSEAKKLNIKTEGKEIRVLAKEVREAKISKKAKELGISSSNKETHEIVQEIRRKQILSLADKLDITAKNKTLEEIVREMAVKHPDELEKLDLFQEKNRNFFHMKGFEKYGNNDHKLRGGPAGETLSDEGAFSEAGI</sequence>
<evidence type="ECO:0008006" key="5">
    <source>
        <dbReference type="Google" id="ProtNLM"/>
    </source>
</evidence>
<keyword evidence="2" id="KW-0732">Signal</keyword>
<dbReference type="RefSeq" id="WP_379745260.1">
    <property type="nucleotide sequence ID" value="NZ_JBHTCP010000002.1"/>
</dbReference>
<dbReference type="Proteomes" id="UP001596549">
    <property type="component" value="Unassembled WGS sequence"/>
</dbReference>
<feature type="chain" id="PRO_5046990412" description="Transporter" evidence="2">
    <location>
        <begin position="28"/>
        <end position="285"/>
    </location>
</feature>
<protein>
    <recommendedName>
        <fullName evidence="5">Transporter</fullName>
    </recommendedName>
</protein>
<name>A0ABW2NHX4_9BACL</name>
<gene>
    <name evidence="3" type="ORF">ACFQPF_01155</name>
</gene>
<dbReference type="EMBL" id="JBHTCP010000002">
    <property type="protein sequence ID" value="MFC7370285.1"/>
    <property type="molecule type" value="Genomic_DNA"/>
</dbReference>
<evidence type="ECO:0000313" key="3">
    <source>
        <dbReference type="EMBL" id="MFC7370285.1"/>
    </source>
</evidence>
<evidence type="ECO:0000313" key="4">
    <source>
        <dbReference type="Proteomes" id="UP001596549"/>
    </source>
</evidence>
<keyword evidence="4" id="KW-1185">Reference proteome</keyword>
<reference evidence="4" key="1">
    <citation type="journal article" date="2019" name="Int. J. Syst. Evol. Microbiol.">
        <title>The Global Catalogue of Microorganisms (GCM) 10K type strain sequencing project: providing services to taxonomists for standard genome sequencing and annotation.</title>
        <authorList>
            <consortium name="The Broad Institute Genomics Platform"/>
            <consortium name="The Broad Institute Genome Sequencing Center for Infectious Disease"/>
            <person name="Wu L."/>
            <person name="Ma J."/>
        </authorList>
    </citation>
    <scope>NUCLEOTIDE SEQUENCE [LARGE SCALE GENOMIC DNA]</scope>
    <source>
        <strain evidence="4">NBRC 106396</strain>
    </source>
</reference>
<feature type="signal peptide" evidence="2">
    <location>
        <begin position="1"/>
        <end position="27"/>
    </location>
</feature>
<comment type="caution">
    <text evidence="3">The sequence shown here is derived from an EMBL/GenBank/DDBJ whole genome shotgun (WGS) entry which is preliminary data.</text>
</comment>
<evidence type="ECO:0000256" key="1">
    <source>
        <dbReference type="SAM" id="MobiDB-lite"/>
    </source>
</evidence>
<feature type="region of interest" description="Disordered" evidence="1">
    <location>
        <begin position="264"/>
        <end position="285"/>
    </location>
</feature>